<dbReference type="RefSeq" id="WP_345884277.1">
    <property type="nucleotide sequence ID" value="NZ_JBDFRB010000005.1"/>
</dbReference>
<dbReference type="CDD" id="cd07185">
    <property type="entry name" value="OmpA_C-like"/>
    <property type="match status" value="1"/>
</dbReference>
<dbReference type="PANTHER" id="PTHR30329">
    <property type="entry name" value="STATOR ELEMENT OF FLAGELLAR MOTOR COMPLEX"/>
    <property type="match status" value="1"/>
</dbReference>
<dbReference type="InterPro" id="IPR036737">
    <property type="entry name" value="OmpA-like_sf"/>
</dbReference>
<evidence type="ECO:0000256" key="7">
    <source>
        <dbReference type="PROSITE-ProRule" id="PRU00473"/>
    </source>
</evidence>
<feature type="transmembrane region" description="Helical" evidence="8">
    <location>
        <begin position="21"/>
        <end position="43"/>
    </location>
</feature>
<dbReference type="PROSITE" id="PS51123">
    <property type="entry name" value="OMPA_2"/>
    <property type="match status" value="1"/>
</dbReference>
<keyword evidence="11" id="KW-1185">Reference proteome</keyword>
<evidence type="ECO:0000256" key="5">
    <source>
        <dbReference type="ARBA" id="ARBA00022989"/>
    </source>
</evidence>
<dbReference type="Proteomes" id="UP001422074">
    <property type="component" value="Unassembled WGS sequence"/>
</dbReference>
<gene>
    <name evidence="10" type="ORF">ABCQ75_07225</name>
</gene>
<evidence type="ECO:0000313" key="11">
    <source>
        <dbReference type="Proteomes" id="UP001422074"/>
    </source>
</evidence>
<keyword evidence="3" id="KW-1003">Cell membrane</keyword>
<evidence type="ECO:0000256" key="4">
    <source>
        <dbReference type="ARBA" id="ARBA00022692"/>
    </source>
</evidence>
<sequence>MSSRRRRRGGGGHGEDGHDERWLVSYADMVTVLMITFIVLFAMSSVDAQKFEKLRNSLATGFGQTEVGKVDTATGTVVRAEDAGKDAEGFSELALARKEAEKLLALKAAMEKGLGAKGLARNVELTIDQRGLSVRLVGAQTFFLADRPELTARAAQVIDVVGPVIRASRLEVSVEGHAAHGVTAYPSTWELSGARAIGVLRRLVEHDGVARGKVGAVAYGSARQVTDDSTEELMERNRRVDIVILSDQPEKVRAFIPDALKAIAVERKR</sequence>
<dbReference type="InterPro" id="IPR025713">
    <property type="entry name" value="MotB-like_N_dom"/>
</dbReference>
<keyword evidence="6 7" id="KW-0472">Membrane</keyword>
<proteinExistence type="inferred from homology"/>
<evidence type="ECO:0000313" key="10">
    <source>
        <dbReference type="EMBL" id="MEN2744329.1"/>
    </source>
</evidence>
<organism evidence="10 11">
    <name type="scientific">Sinomonas halotolerans</name>
    <dbReference type="NCBI Taxonomy" id="1644133"/>
    <lineage>
        <taxon>Bacteria</taxon>
        <taxon>Bacillati</taxon>
        <taxon>Actinomycetota</taxon>
        <taxon>Actinomycetes</taxon>
        <taxon>Micrococcales</taxon>
        <taxon>Micrococcaceae</taxon>
        <taxon>Sinomonas</taxon>
    </lineage>
</organism>
<evidence type="ECO:0000256" key="3">
    <source>
        <dbReference type="ARBA" id="ARBA00022475"/>
    </source>
</evidence>
<dbReference type="InterPro" id="IPR006665">
    <property type="entry name" value="OmpA-like"/>
</dbReference>
<protein>
    <submittedName>
        <fullName evidence="10">Flagellar motor protein MotB</fullName>
    </submittedName>
</protein>
<dbReference type="InterPro" id="IPR050330">
    <property type="entry name" value="Bact_OuterMem_StrucFunc"/>
</dbReference>
<dbReference type="SUPFAM" id="SSF103088">
    <property type="entry name" value="OmpA-like"/>
    <property type="match status" value="1"/>
</dbReference>
<comment type="subcellular location">
    <subcellularLocation>
        <location evidence="1">Cell membrane</location>
        <topology evidence="1">Single-pass membrane protein</topology>
    </subcellularLocation>
</comment>
<keyword evidence="5 8" id="KW-1133">Transmembrane helix</keyword>
<comment type="caution">
    <text evidence="10">The sequence shown here is derived from an EMBL/GenBank/DDBJ whole genome shotgun (WGS) entry which is preliminary data.</text>
</comment>
<keyword evidence="4 8" id="KW-0812">Transmembrane</keyword>
<keyword evidence="10" id="KW-0966">Cell projection</keyword>
<keyword evidence="10" id="KW-0969">Cilium</keyword>
<comment type="similarity">
    <text evidence="2">Belongs to the MotB family.</text>
</comment>
<feature type="domain" description="OmpA-like" evidence="9">
    <location>
        <begin position="130"/>
        <end position="248"/>
    </location>
</feature>
<dbReference type="Gene3D" id="3.30.1330.60">
    <property type="entry name" value="OmpA-like domain"/>
    <property type="match status" value="1"/>
</dbReference>
<evidence type="ECO:0000256" key="8">
    <source>
        <dbReference type="SAM" id="Phobius"/>
    </source>
</evidence>
<evidence type="ECO:0000256" key="1">
    <source>
        <dbReference type="ARBA" id="ARBA00004162"/>
    </source>
</evidence>
<dbReference type="Pfam" id="PF00691">
    <property type="entry name" value="OmpA"/>
    <property type="match status" value="1"/>
</dbReference>
<evidence type="ECO:0000256" key="2">
    <source>
        <dbReference type="ARBA" id="ARBA00008914"/>
    </source>
</evidence>
<name>A0ABU9WYQ7_9MICC</name>
<dbReference type="Pfam" id="PF13677">
    <property type="entry name" value="MotB_plug"/>
    <property type="match status" value="1"/>
</dbReference>
<dbReference type="PANTHER" id="PTHR30329:SF21">
    <property type="entry name" value="LIPOPROTEIN YIAD-RELATED"/>
    <property type="match status" value="1"/>
</dbReference>
<dbReference type="EMBL" id="JBDFRB010000005">
    <property type="protein sequence ID" value="MEN2744329.1"/>
    <property type="molecule type" value="Genomic_DNA"/>
</dbReference>
<evidence type="ECO:0000259" key="9">
    <source>
        <dbReference type="PROSITE" id="PS51123"/>
    </source>
</evidence>
<reference evidence="10 11" key="1">
    <citation type="submission" date="2024-05" db="EMBL/GenBank/DDBJ databases">
        <title>Sinomonas sp. nov., isolated from a waste landfill.</title>
        <authorList>
            <person name="Zhao Y."/>
        </authorList>
    </citation>
    <scope>NUCLEOTIDE SEQUENCE [LARGE SCALE GENOMIC DNA]</scope>
    <source>
        <strain evidence="10 11">CCTCC AB2014300</strain>
    </source>
</reference>
<accession>A0ABU9WYQ7</accession>
<evidence type="ECO:0000256" key="6">
    <source>
        <dbReference type="ARBA" id="ARBA00023136"/>
    </source>
</evidence>
<keyword evidence="10" id="KW-0282">Flagellum</keyword>